<protein>
    <submittedName>
        <fullName evidence="1">Putative sporulation protein YyaC</fullName>
    </submittedName>
</protein>
<name>A0A1I2C5F1_9BACI</name>
<dbReference type="SUPFAM" id="SSF53163">
    <property type="entry name" value="HybD-like"/>
    <property type="match status" value="1"/>
</dbReference>
<reference evidence="1 2" key="1">
    <citation type="submission" date="2016-10" db="EMBL/GenBank/DDBJ databases">
        <authorList>
            <person name="de Groot N.N."/>
        </authorList>
    </citation>
    <scope>NUCLEOTIDE SEQUENCE [LARGE SCALE GENOMIC DNA]</scope>
    <source>
        <strain evidence="1 2">DSM 23995</strain>
    </source>
</reference>
<dbReference type="InterPro" id="IPR023430">
    <property type="entry name" value="Pept_HybD-like_dom_sf"/>
</dbReference>
<dbReference type="STRING" id="930128.SAMN05192532_102713"/>
<organism evidence="1 2">
    <name type="scientific">Alteribacillus iranensis</name>
    <dbReference type="NCBI Taxonomy" id="930128"/>
    <lineage>
        <taxon>Bacteria</taxon>
        <taxon>Bacillati</taxon>
        <taxon>Bacillota</taxon>
        <taxon>Bacilli</taxon>
        <taxon>Bacillales</taxon>
        <taxon>Bacillaceae</taxon>
        <taxon>Alteribacillus</taxon>
    </lineage>
</organism>
<proteinExistence type="predicted"/>
<dbReference type="Pfam" id="PF06866">
    <property type="entry name" value="DUF1256"/>
    <property type="match status" value="1"/>
</dbReference>
<evidence type="ECO:0000313" key="2">
    <source>
        <dbReference type="Proteomes" id="UP000199516"/>
    </source>
</evidence>
<dbReference type="NCBIfam" id="TIGR02841">
    <property type="entry name" value="spore_YyaC"/>
    <property type="match status" value="1"/>
</dbReference>
<evidence type="ECO:0000313" key="1">
    <source>
        <dbReference type="EMBL" id="SFE63408.1"/>
    </source>
</evidence>
<dbReference type="AlphaFoldDB" id="A0A1I2C5F1"/>
<dbReference type="OrthoDB" id="9815953at2"/>
<accession>A0A1I2C5F1</accession>
<dbReference type="RefSeq" id="WP_091659643.1">
    <property type="nucleotide sequence ID" value="NZ_FONT01000002.1"/>
</dbReference>
<gene>
    <name evidence="1" type="ORF">SAMN05192532_102713</name>
</gene>
<keyword evidence="2" id="KW-1185">Reference proteome</keyword>
<dbReference type="InterPro" id="IPR009665">
    <property type="entry name" value="YyaC"/>
</dbReference>
<dbReference type="Proteomes" id="UP000199516">
    <property type="component" value="Unassembled WGS sequence"/>
</dbReference>
<sequence length="232" mass="25712">MLGKKSFSNPSTFSFQVHSEYDHASTQLSEQLKRKAEEVPIDRDLVIICIGTDRSTGDSLGPLIGSALKKEKLSNFYVYGTLADPVHAVNLDEKLETILHLHKDPFIIAIDACLGRLKNIGKITFSEGPVVPGAAMKKKLPNVGDMHITGIVNVSGLMEYFVLQNTRLHTVMTMAECVSEGFLLADKKMKNRQVSLSFQQDVESKYRSHGFSKSETAFSLQDDIQNEGFSSK</sequence>
<dbReference type="EMBL" id="FONT01000002">
    <property type="protein sequence ID" value="SFE63408.1"/>
    <property type="molecule type" value="Genomic_DNA"/>
</dbReference>